<dbReference type="SUPFAM" id="SSF102588">
    <property type="entry name" value="LmbE-like"/>
    <property type="match status" value="1"/>
</dbReference>
<gene>
    <name evidence="1" type="ORF">CNF02_04865</name>
</gene>
<reference evidence="1 2" key="1">
    <citation type="submission" date="2017-08" db="EMBL/GenBank/DDBJ databases">
        <title>Fine stratification of microbial communities through a metagenomic profile of the photic zone.</title>
        <authorList>
            <person name="Haro-Moreno J.M."/>
            <person name="Lopez-Perez M."/>
            <person name="De La Torre J."/>
            <person name="Picazo A."/>
            <person name="Camacho A."/>
            <person name="Rodriguez-Valera F."/>
        </authorList>
    </citation>
    <scope>NUCLEOTIDE SEQUENCE [LARGE SCALE GENOMIC DNA]</scope>
    <source>
        <strain evidence="1">MED-G28</strain>
    </source>
</reference>
<dbReference type="Pfam" id="PF02585">
    <property type="entry name" value="PIG-L"/>
    <property type="match status" value="1"/>
</dbReference>
<dbReference type="Proteomes" id="UP000219329">
    <property type="component" value="Unassembled WGS sequence"/>
</dbReference>
<dbReference type="InterPro" id="IPR024078">
    <property type="entry name" value="LmbE-like_dom_sf"/>
</dbReference>
<sequence length="463" mass="51879">MKIIFKTALRITNSVCNHLGIFIVLFLAACVGAPTQNELESFNRQSDYDYFIPLLQDAELYPVLLNNTGFSWPALSQAADTVMLEFVVSATQGINPAIEISYGSASFLQYFEEGGAGKRYLDLTPLLQLGISSGDFVKMAAIGASWSSLEGTLATFNNNIDLSSKTLVIAPHPDDAEIAAFGFYQATQADVVTITAGDAGGSNFEYLWPDPGEQYRAKGWIRTLDSLTVPFLGGLGPEQVRNLGYYDSTLQRLWQQRPSRVPAPLANLEAPDFFRKLNFDSELRHRPFISNWPSLVNDLFSELERVEPEIVIAPHPHLDRHADHKFASIALFEALNRWDRETTVLLYTNHAVGNEAYPLGPRDGMTGLPAWDEDNLFITGIYSHLLDTEIQRRKLLAAEAMHDLRPFDPRDGSEIKTIDPDYDYFRRGPRPNELFLVTNLSGTRVIRTEFLHSIRQGQLQTGM</sequence>
<evidence type="ECO:0000313" key="2">
    <source>
        <dbReference type="Proteomes" id="UP000219329"/>
    </source>
</evidence>
<protein>
    <recommendedName>
        <fullName evidence="3">PIG-L family deacetylase</fullName>
    </recommendedName>
</protein>
<dbReference type="Gene3D" id="3.40.50.10320">
    <property type="entry name" value="LmbE-like"/>
    <property type="match status" value="1"/>
</dbReference>
<evidence type="ECO:0008006" key="3">
    <source>
        <dbReference type="Google" id="ProtNLM"/>
    </source>
</evidence>
<proteinExistence type="predicted"/>
<dbReference type="InterPro" id="IPR003737">
    <property type="entry name" value="GlcNAc_PI_deacetylase-related"/>
</dbReference>
<dbReference type="EMBL" id="NTJZ01000003">
    <property type="protein sequence ID" value="PDH34686.1"/>
    <property type="molecule type" value="Genomic_DNA"/>
</dbReference>
<comment type="caution">
    <text evidence="1">The sequence shown here is derived from an EMBL/GenBank/DDBJ whole genome shotgun (WGS) entry which is preliminary data.</text>
</comment>
<evidence type="ECO:0000313" key="1">
    <source>
        <dbReference type="EMBL" id="PDH34686.1"/>
    </source>
</evidence>
<name>A0A2A5WEY1_9GAMM</name>
<accession>A0A2A5WEY1</accession>
<dbReference type="AlphaFoldDB" id="A0A2A5WEY1"/>
<organism evidence="1 2">
    <name type="scientific">OM182 bacterium MED-G28</name>
    <dbReference type="NCBI Taxonomy" id="1986256"/>
    <lineage>
        <taxon>Bacteria</taxon>
        <taxon>Pseudomonadati</taxon>
        <taxon>Pseudomonadota</taxon>
        <taxon>Gammaproteobacteria</taxon>
        <taxon>OMG group</taxon>
        <taxon>OM182 clade</taxon>
    </lineage>
</organism>
<dbReference type="PROSITE" id="PS51257">
    <property type="entry name" value="PROKAR_LIPOPROTEIN"/>
    <property type="match status" value="1"/>
</dbReference>